<evidence type="ECO:0000313" key="2">
    <source>
        <dbReference type="EMBL" id="VAW67317.1"/>
    </source>
</evidence>
<evidence type="ECO:0008006" key="3">
    <source>
        <dbReference type="Google" id="ProtNLM"/>
    </source>
</evidence>
<dbReference type="SUPFAM" id="SSF82657">
    <property type="entry name" value="BolA-like"/>
    <property type="match status" value="1"/>
</dbReference>
<dbReference type="InterPro" id="IPR050961">
    <property type="entry name" value="BolA/IbaG_stress_morph_reg"/>
</dbReference>
<organism evidence="2">
    <name type="scientific">hydrothermal vent metagenome</name>
    <dbReference type="NCBI Taxonomy" id="652676"/>
    <lineage>
        <taxon>unclassified sequences</taxon>
        <taxon>metagenomes</taxon>
        <taxon>ecological metagenomes</taxon>
    </lineage>
</organism>
<dbReference type="PANTHER" id="PTHR46229:SF2">
    <property type="entry name" value="BOLA-LIKE PROTEIN 1"/>
    <property type="match status" value="1"/>
</dbReference>
<protein>
    <recommendedName>
        <fullName evidence="3">YrbA protein</fullName>
    </recommendedName>
</protein>
<evidence type="ECO:0000256" key="1">
    <source>
        <dbReference type="ARBA" id="ARBA00005578"/>
    </source>
</evidence>
<dbReference type="InterPro" id="IPR002634">
    <property type="entry name" value="BolA"/>
</dbReference>
<dbReference type="Pfam" id="PF01722">
    <property type="entry name" value="BolA"/>
    <property type="match status" value="1"/>
</dbReference>
<sequence>MSPEDVKKLIEDGVEGAEAIISGEGCSLEATIISDVFEGKSMLAEQKMVYATVNHLIQSGELHALGIKAYTQAEWDEQQGG</sequence>
<name>A0A3B0XVJ4_9ZZZZ</name>
<dbReference type="Gene3D" id="3.30.300.90">
    <property type="entry name" value="BolA-like"/>
    <property type="match status" value="1"/>
</dbReference>
<dbReference type="EMBL" id="UOFJ01000266">
    <property type="protein sequence ID" value="VAW67317.1"/>
    <property type="molecule type" value="Genomic_DNA"/>
</dbReference>
<reference evidence="2" key="1">
    <citation type="submission" date="2018-06" db="EMBL/GenBank/DDBJ databases">
        <authorList>
            <person name="Zhirakovskaya E."/>
        </authorList>
    </citation>
    <scope>NUCLEOTIDE SEQUENCE</scope>
</reference>
<proteinExistence type="inferred from homology"/>
<comment type="similarity">
    <text evidence="1">Belongs to the BolA/IbaG family.</text>
</comment>
<dbReference type="InterPro" id="IPR036065">
    <property type="entry name" value="BolA-like_sf"/>
</dbReference>
<gene>
    <name evidence="2" type="ORF">MNBD_GAMMA10-2700</name>
</gene>
<dbReference type="AlphaFoldDB" id="A0A3B0XVJ4"/>
<accession>A0A3B0XVJ4</accession>
<dbReference type="PANTHER" id="PTHR46229">
    <property type="entry name" value="BOLA TRANSCRIPTION REGULATOR"/>
    <property type="match status" value="1"/>
</dbReference>